<feature type="transmembrane region" description="Helical" evidence="1">
    <location>
        <begin position="15"/>
        <end position="36"/>
    </location>
</feature>
<dbReference type="Pfam" id="PF05751">
    <property type="entry name" value="FixH"/>
    <property type="match status" value="1"/>
</dbReference>
<dbReference type="Proteomes" id="UP001302429">
    <property type="component" value="Chromosome"/>
</dbReference>
<dbReference type="InterPro" id="IPR008620">
    <property type="entry name" value="FixH"/>
</dbReference>
<evidence type="ECO:0000256" key="1">
    <source>
        <dbReference type="SAM" id="Phobius"/>
    </source>
</evidence>
<protein>
    <submittedName>
        <fullName evidence="2">FixH family protein</fullName>
    </submittedName>
</protein>
<dbReference type="InterPro" id="IPR018037">
    <property type="entry name" value="FixH_proteobacterial"/>
</dbReference>
<dbReference type="RefSeq" id="WP_317082145.1">
    <property type="nucleotide sequence ID" value="NZ_CP136594.1"/>
</dbReference>
<dbReference type="PIRSF" id="PIRSF011386">
    <property type="entry name" value="FixH"/>
    <property type="match status" value="1"/>
</dbReference>
<organism evidence="2 3">
    <name type="scientific">Alterisphingorhabdus coralli</name>
    <dbReference type="NCBI Taxonomy" id="3071408"/>
    <lineage>
        <taxon>Bacteria</taxon>
        <taxon>Pseudomonadati</taxon>
        <taxon>Pseudomonadota</taxon>
        <taxon>Alphaproteobacteria</taxon>
        <taxon>Sphingomonadales</taxon>
        <taxon>Sphingomonadaceae</taxon>
        <taxon>Alterisphingorhabdus (ex Yan et al. 2024)</taxon>
    </lineage>
</organism>
<accession>A0AA97I1F4</accession>
<dbReference type="KEGG" id="acoa:RB602_01055"/>
<keyword evidence="1" id="KW-0472">Membrane</keyword>
<keyword evidence="3" id="KW-1185">Reference proteome</keyword>
<name>A0AA97I1F4_9SPHN</name>
<keyword evidence="1" id="KW-1133">Transmembrane helix</keyword>
<keyword evidence="1" id="KW-0812">Transmembrane</keyword>
<sequence length="161" mass="17935">MTMNNGRKPPKKFTGYHALAMFIAFFGVIIAVNLVMARYAISSFGGTVVDNSYVASQKYNEWLEAARAQELYGWTISEPLREDGYVVMRITLGDEKAPMTGANITAEAMHPVGRADSFTFQLSESAPGVYRSVDPVPEGRWKLQIAIDRAGQSYRMRSEIL</sequence>
<dbReference type="EMBL" id="CP136594">
    <property type="protein sequence ID" value="WOE75333.1"/>
    <property type="molecule type" value="Genomic_DNA"/>
</dbReference>
<reference evidence="2 3" key="1">
    <citation type="submission" date="2023-10" db="EMBL/GenBank/DDBJ databases">
        <title>Complete genome sequence of a Sphingomonadaceae bacterium.</title>
        <authorList>
            <person name="Yan C."/>
        </authorList>
    </citation>
    <scope>NUCLEOTIDE SEQUENCE [LARGE SCALE GENOMIC DNA]</scope>
    <source>
        <strain evidence="2 3">SCSIO 66989</strain>
    </source>
</reference>
<proteinExistence type="predicted"/>
<evidence type="ECO:0000313" key="2">
    <source>
        <dbReference type="EMBL" id="WOE75333.1"/>
    </source>
</evidence>
<gene>
    <name evidence="2" type="ORF">RB602_01055</name>
</gene>
<dbReference type="AlphaFoldDB" id="A0AA97I1F4"/>
<evidence type="ECO:0000313" key="3">
    <source>
        <dbReference type="Proteomes" id="UP001302429"/>
    </source>
</evidence>